<keyword evidence="1" id="KW-0812">Transmembrane</keyword>
<accession>A0A415I5Q3</accession>
<reference evidence="2 3" key="1">
    <citation type="submission" date="2018-08" db="EMBL/GenBank/DDBJ databases">
        <title>A genome reference for cultivated species of the human gut microbiota.</title>
        <authorList>
            <person name="Zou Y."/>
            <person name="Xue W."/>
            <person name="Luo G."/>
        </authorList>
    </citation>
    <scope>NUCLEOTIDE SEQUENCE [LARGE SCALE GENOMIC DNA]</scope>
    <source>
        <strain evidence="2 3">AF39-14AC</strain>
    </source>
</reference>
<evidence type="ECO:0000256" key="1">
    <source>
        <dbReference type="SAM" id="Phobius"/>
    </source>
</evidence>
<comment type="caution">
    <text evidence="2">The sequence shown here is derived from an EMBL/GenBank/DDBJ whole genome shotgun (WGS) entry which is preliminary data.</text>
</comment>
<sequence>MGNNLFTVLTTLLSILIAIVTCISAIYIAYKQRKIGKQAHLNNLSVEFVTDFIGPFDDCRKQMDAIYDALNGIKDSKERVSFVGNLLGKYSLNTVFLFWEQHKGDVEDALRRSESKEDTKHKYLNIVTFVNESRKFKSDINNS</sequence>
<evidence type="ECO:0008006" key="4">
    <source>
        <dbReference type="Google" id="ProtNLM"/>
    </source>
</evidence>
<evidence type="ECO:0000313" key="2">
    <source>
        <dbReference type="EMBL" id="RHL02986.1"/>
    </source>
</evidence>
<dbReference type="AlphaFoldDB" id="A0A415I5Q3"/>
<feature type="transmembrane region" description="Helical" evidence="1">
    <location>
        <begin position="6"/>
        <end position="30"/>
    </location>
</feature>
<organism evidence="2 3">
    <name type="scientific">Agathobacter rectalis</name>
    <dbReference type="NCBI Taxonomy" id="39491"/>
    <lineage>
        <taxon>Bacteria</taxon>
        <taxon>Bacillati</taxon>
        <taxon>Bacillota</taxon>
        <taxon>Clostridia</taxon>
        <taxon>Lachnospirales</taxon>
        <taxon>Lachnospiraceae</taxon>
        <taxon>Agathobacter</taxon>
    </lineage>
</organism>
<gene>
    <name evidence="2" type="ORF">DW038_11040</name>
</gene>
<keyword evidence="1" id="KW-0472">Membrane</keyword>
<proteinExistence type="predicted"/>
<name>A0A415I5Q3_9FIRM</name>
<dbReference type="Proteomes" id="UP000286181">
    <property type="component" value="Unassembled WGS sequence"/>
</dbReference>
<evidence type="ECO:0000313" key="3">
    <source>
        <dbReference type="Proteomes" id="UP000286181"/>
    </source>
</evidence>
<dbReference type="RefSeq" id="WP_118372205.1">
    <property type="nucleotide sequence ID" value="NZ_QROF01000010.1"/>
</dbReference>
<dbReference type="EMBL" id="QROF01000010">
    <property type="protein sequence ID" value="RHL02986.1"/>
    <property type="molecule type" value="Genomic_DNA"/>
</dbReference>
<protein>
    <recommendedName>
        <fullName evidence="4">DUF4760 domain-containing protein</fullName>
    </recommendedName>
</protein>
<keyword evidence="1" id="KW-1133">Transmembrane helix</keyword>